<feature type="region of interest" description="Disordered" evidence="1">
    <location>
        <begin position="1"/>
        <end position="21"/>
    </location>
</feature>
<organism evidence="3 4">
    <name type="scientific">Umbra pygmaea</name>
    <name type="common">Eastern mudminnow</name>
    <dbReference type="NCBI Taxonomy" id="75934"/>
    <lineage>
        <taxon>Eukaryota</taxon>
        <taxon>Metazoa</taxon>
        <taxon>Chordata</taxon>
        <taxon>Craniata</taxon>
        <taxon>Vertebrata</taxon>
        <taxon>Euteleostomi</taxon>
        <taxon>Actinopterygii</taxon>
        <taxon>Neopterygii</taxon>
        <taxon>Teleostei</taxon>
        <taxon>Protacanthopterygii</taxon>
        <taxon>Esociformes</taxon>
        <taxon>Umbridae</taxon>
        <taxon>Umbra</taxon>
    </lineage>
</organism>
<evidence type="ECO:0000256" key="1">
    <source>
        <dbReference type="SAM" id="MobiDB-lite"/>
    </source>
</evidence>
<feature type="compositionally biased region" description="Acidic residues" evidence="1">
    <location>
        <begin position="1"/>
        <end position="20"/>
    </location>
</feature>
<dbReference type="EMBL" id="JAGEUA010000004">
    <property type="protein sequence ID" value="KAL0984036.1"/>
    <property type="molecule type" value="Genomic_DNA"/>
</dbReference>
<dbReference type="Proteomes" id="UP001557470">
    <property type="component" value="Unassembled WGS sequence"/>
</dbReference>
<reference evidence="3 4" key="1">
    <citation type="submission" date="2024-06" db="EMBL/GenBank/DDBJ databases">
        <authorList>
            <person name="Pan Q."/>
            <person name="Wen M."/>
            <person name="Jouanno E."/>
            <person name="Zahm M."/>
            <person name="Klopp C."/>
            <person name="Cabau C."/>
            <person name="Louis A."/>
            <person name="Berthelot C."/>
            <person name="Parey E."/>
            <person name="Roest Crollius H."/>
            <person name="Montfort J."/>
            <person name="Robinson-Rechavi M."/>
            <person name="Bouchez O."/>
            <person name="Lampietro C."/>
            <person name="Lopez Roques C."/>
            <person name="Donnadieu C."/>
            <person name="Postlethwait J."/>
            <person name="Bobe J."/>
            <person name="Verreycken H."/>
            <person name="Guiguen Y."/>
        </authorList>
    </citation>
    <scope>NUCLEOTIDE SEQUENCE [LARGE SCALE GENOMIC DNA]</scope>
    <source>
        <strain evidence="3">Up_M1</strain>
        <tissue evidence="3">Testis</tissue>
    </source>
</reference>
<feature type="domain" description="PiggyBac transposable element-derived protein" evidence="2">
    <location>
        <begin position="95"/>
        <end position="455"/>
    </location>
</feature>
<dbReference type="PANTHER" id="PTHR46599:SF3">
    <property type="entry name" value="PIGGYBAC TRANSPOSABLE ELEMENT-DERIVED PROTEIN 4"/>
    <property type="match status" value="1"/>
</dbReference>
<protein>
    <recommendedName>
        <fullName evidence="2">PiggyBac transposable element-derived protein domain-containing protein</fullName>
    </recommendedName>
</protein>
<evidence type="ECO:0000259" key="2">
    <source>
        <dbReference type="Pfam" id="PF13843"/>
    </source>
</evidence>
<gene>
    <name evidence="3" type="ORF">UPYG_G00136190</name>
</gene>
<name>A0ABD0WYS6_UMBPY</name>
<proteinExistence type="predicted"/>
<dbReference type="AlphaFoldDB" id="A0ABD0WYS6"/>
<evidence type="ECO:0000313" key="3">
    <source>
        <dbReference type="EMBL" id="KAL0984036.1"/>
    </source>
</evidence>
<sequence length="561" mass="65160">MATTEDFDSEGSDIELEDSGEFDKEVIEDGFVDNMLDDPLDRAQVWDLWDTEGDEEEEGFYGFQVDWRTEGYLPRKAKQFTRKPGVKQPIPVDATPLDVFSCVFTDELWDMLVTETNQYAEQTRGKTTNSKWNPVSKTEMKTFVGLCLAFGILKLPARRDFWRQTKWLYQTNVPKAMARDRFDMIWRFLHLHDNMDTAVDKTDKLWKIRRWMDLLLVRFQALYEVNGFVTVDESMVKYNGRLGFRQYLPMMPVKRGIKVWVMAESKTGYVTHFQVYTGAIQGKTEKDLAHRIVSDLVTPYYGSNLSVFMDKFYTSVKLMVDLKVRGVQACGTVRANRKDLPKNKQLTKKAELNKHEFNVAQRDDLIFCIWQDTKAVMVLSNYHDPTAHGLVRRKANGQRQMEVRVPACLADYQQHMKGVNLLDQMVGYYQIHHRSTKLWRRLFFYFVTVACYNAFVAARSAGGAEWKYRRGGYKDWLEDLTQELIIPVTARSAPNVLPTNPTGASAEHDLVQINNKRKTCRECSLKHCGTNVRPGSTLMGCRQCNVPLHRECFMYHVLRHK</sequence>
<accession>A0ABD0WYS6</accession>
<dbReference type="Pfam" id="PF13843">
    <property type="entry name" value="DDE_Tnp_1_7"/>
    <property type="match status" value="1"/>
</dbReference>
<dbReference type="InterPro" id="IPR029526">
    <property type="entry name" value="PGBD"/>
</dbReference>
<comment type="caution">
    <text evidence="3">The sequence shown here is derived from an EMBL/GenBank/DDBJ whole genome shotgun (WGS) entry which is preliminary data.</text>
</comment>
<evidence type="ECO:0000313" key="4">
    <source>
        <dbReference type="Proteomes" id="UP001557470"/>
    </source>
</evidence>
<dbReference type="PANTHER" id="PTHR46599">
    <property type="entry name" value="PIGGYBAC TRANSPOSABLE ELEMENT-DERIVED PROTEIN 4"/>
    <property type="match status" value="1"/>
</dbReference>
<keyword evidence="4" id="KW-1185">Reference proteome</keyword>